<comment type="subcellular location">
    <subcellularLocation>
        <location evidence="1">Nucleus</location>
    </subcellularLocation>
</comment>
<gene>
    <name evidence="4" type="ORF">MtrunA17_Chr1g0161551</name>
</gene>
<feature type="domain" description="KNOX1" evidence="3">
    <location>
        <begin position="20"/>
        <end position="61"/>
    </location>
</feature>
<evidence type="ECO:0000256" key="1">
    <source>
        <dbReference type="ARBA" id="ARBA00004123"/>
    </source>
</evidence>
<evidence type="ECO:0000259" key="3">
    <source>
        <dbReference type="SMART" id="SM01255"/>
    </source>
</evidence>
<dbReference type="SMART" id="SM01255">
    <property type="entry name" value="KNOX1"/>
    <property type="match status" value="1"/>
</dbReference>
<keyword evidence="2" id="KW-0539">Nucleus</keyword>
<accession>A0A396JIM2</accession>
<dbReference type="Pfam" id="PF03790">
    <property type="entry name" value="KNOX1"/>
    <property type="match status" value="1"/>
</dbReference>
<dbReference type="PANTHER" id="PTHR48268:SF2">
    <property type="entry name" value="PROTEIN KNATM"/>
    <property type="match status" value="1"/>
</dbReference>
<dbReference type="AlphaFoldDB" id="A0A396JIM2"/>
<evidence type="ECO:0000256" key="2">
    <source>
        <dbReference type="ARBA" id="ARBA00023242"/>
    </source>
</evidence>
<dbReference type="InterPro" id="IPR053363">
    <property type="entry name" value="Leaf_patterning_domain"/>
</dbReference>
<proteinExistence type="predicted"/>
<dbReference type="GO" id="GO:0005634">
    <property type="term" value="C:nucleus"/>
    <property type="evidence" value="ECO:0007669"/>
    <property type="project" value="UniProtKB-SubCell"/>
</dbReference>
<evidence type="ECO:0000313" key="4">
    <source>
        <dbReference type="EMBL" id="RHN78076.1"/>
    </source>
</evidence>
<dbReference type="EMBL" id="PSQE01000001">
    <property type="protein sequence ID" value="RHN78076.1"/>
    <property type="molecule type" value="Genomic_DNA"/>
</dbReference>
<dbReference type="Gramene" id="rna1591">
    <property type="protein sequence ID" value="RHN78076.1"/>
    <property type="gene ID" value="gene1591"/>
</dbReference>
<dbReference type="Proteomes" id="UP000265566">
    <property type="component" value="Chromosome 1"/>
</dbReference>
<dbReference type="PANTHER" id="PTHR48268">
    <property type="entry name" value="HOMEOBOX PROTEIN KNOTTED-1-LIKE 6 ISOFORM X1"/>
    <property type="match status" value="1"/>
</dbReference>
<reference evidence="4" key="1">
    <citation type="journal article" date="2018" name="Nat. Plants">
        <title>Whole-genome landscape of Medicago truncatula symbiotic genes.</title>
        <authorList>
            <person name="Pecrix Y."/>
            <person name="Gamas P."/>
            <person name="Carrere S."/>
        </authorList>
    </citation>
    <scope>NUCLEOTIDE SEQUENCE</scope>
    <source>
        <tissue evidence="4">Leaves</tissue>
    </source>
</reference>
<dbReference type="GO" id="GO:0003677">
    <property type="term" value="F:DNA binding"/>
    <property type="evidence" value="ECO:0007669"/>
    <property type="project" value="InterPro"/>
</dbReference>
<protein>
    <recommendedName>
        <fullName evidence="3">KNOX1 domain-containing protein</fullName>
    </recommendedName>
</protein>
<dbReference type="InterPro" id="IPR005540">
    <property type="entry name" value="KNOX1"/>
</dbReference>
<name>A0A396JIM2_MEDTR</name>
<organism evidence="4">
    <name type="scientific">Medicago truncatula</name>
    <name type="common">Barrel medic</name>
    <name type="synonym">Medicago tribuloides</name>
    <dbReference type="NCBI Taxonomy" id="3880"/>
    <lineage>
        <taxon>Eukaryota</taxon>
        <taxon>Viridiplantae</taxon>
        <taxon>Streptophyta</taxon>
        <taxon>Embryophyta</taxon>
        <taxon>Tracheophyta</taxon>
        <taxon>Spermatophyta</taxon>
        <taxon>Magnoliopsida</taxon>
        <taxon>eudicotyledons</taxon>
        <taxon>Gunneridae</taxon>
        <taxon>Pentapetalae</taxon>
        <taxon>rosids</taxon>
        <taxon>fabids</taxon>
        <taxon>Fabales</taxon>
        <taxon>Fabaceae</taxon>
        <taxon>Papilionoideae</taxon>
        <taxon>50 kb inversion clade</taxon>
        <taxon>NPAAA clade</taxon>
        <taxon>Hologalegina</taxon>
        <taxon>IRL clade</taxon>
        <taxon>Trifolieae</taxon>
        <taxon>Medicago</taxon>
    </lineage>
</organism>
<comment type="caution">
    <text evidence="4">The sequence shown here is derived from an EMBL/GenBank/DDBJ whole genome shotgun (WGS) entry which is preliminary data.</text>
</comment>
<sequence length="93" mass="10232">MESKEIGKGSDVGKESENEEVLKKIIASHPLFEVLIESHINCLKVGSEDAGELDITSDAWKKLVNTKSKTTTSPNNSELDHFMVLHTLINGHS</sequence>